<evidence type="ECO:0000313" key="7">
    <source>
        <dbReference type="EMBL" id="WNE97868.1"/>
    </source>
</evidence>
<feature type="transmembrane region" description="Helical" evidence="5">
    <location>
        <begin position="47"/>
        <end position="68"/>
    </location>
</feature>
<dbReference type="Proteomes" id="UP001305606">
    <property type="component" value="Chromosome"/>
</dbReference>
<evidence type="ECO:0000256" key="5">
    <source>
        <dbReference type="SAM" id="Phobius"/>
    </source>
</evidence>
<evidence type="ECO:0000256" key="1">
    <source>
        <dbReference type="ARBA" id="ARBA00022679"/>
    </source>
</evidence>
<dbReference type="EMBL" id="CP117522">
    <property type="protein sequence ID" value="WNE97868.1"/>
    <property type="molecule type" value="Genomic_DNA"/>
</dbReference>
<accession>A0ABY9UZC7</accession>
<dbReference type="InterPro" id="IPR050482">
    <property type="entry name" value="Sensor_HK_TwoCompSys"/>
</dbReference>
<dbReference type="InterPro" id="IPR011712">
    <property type="entry name" value="Sig_transdc_His_kin_sub3_dim/P"/>
</dbReference>
<evidence type="ECO:0000256" key="4">
    <source>
        <dbReference type="SAM" id="MobiDB-lite"/>
    </source>
</evidence>
<dbReference type="CDD" id="cd16917">
    <property type="entry name" value="HATPase_UhpB-NarQ-NarX-like"/>
    <property type="match status" value="1"/>
</dbReference>
<keyword evidence="5" id="KW-0812">Transmembrane</keyword>
<keyword evidence="2 7" id="KW-0418">Kinase</keyword>
<proteinExistence type="predicted"/>
<sequence>MIRRWRGHSRLTRVELYTRWTLYMVPWIYPVVLANALTPALRHGPAPLAWAMIAVSLAQLLLTVPLLRRGLDHRLRDRPVEPWAPTVAVATVAVGLGLAVALDAGPREPGQVVPLIVLSVAPFSSAYALLVSIRRFTEVHMGLAVAVALAEAVVRPGISAPVVAVVAVALMGALCLLTVRSSVWVLAVMWELDESREAQARLAVAEERLRFGRDLHDVVGRNLALIALKGELAARLARRGRPEAEALMVEVQRIARESQAEVQDVVRGYREADLQVELAGARSVLRAARVDCRIEGDGGGVELPGTVRSALGWVVREGATNVLRHADAARCTVRLKVASRPGGDRTVVLLMENDGVPDAVGVGAGTGAGNGARSGADTGGGNGADTGAGSGSGNGAGSGSGNGAGSGSGNGLKGLRERLAPLGGTLESGPRAGGVYRLRAEVPLEGDV</sequence>
<dbReference type="PANTHER" id="PTHR24421">
    <property type="entry name" value="NITRATE/NITRITE SENSOR PROTEIN NARX-RELATED"/>
    <property type="match status" value="1"/>
</dbReference>
<evidence type="ECO:0000256" key="2">
    <source>
        <dbReference type="ARBA" id="ARBA00022777"/>
    </source>
</evidence>
<gene>
    <name evidence="7" type="ORF">PS467_22310</name>
</gene>
<reference evidence="7 8" key="1">
    <citation type="submission" date="2023-02" db="EMBL/GenBank/DDBJ databases">
        <title>Streptomyces sp. SCA4-21 with antifungal activity against Fusarium oxysporum f. sp. cubense, Streptomyces sp. SCA2-17 with antifungal activity against Fusarium oxysporum f. sp. cubense.</title>
        <authorList>
            <person name="Qi D."/>
        </authorList>
    </citation>
    <scope>NUCLEOTIDE SEQUENCE [LARGE SCALE GENOMIC DNA]</scope>
    <source>
        <strain evidence="7 8">SCA4-21</strain>
    </source>
</reference>
<feature type="transmembrane region" description="Helical" evidence="5">
    <location>
        <begin position="112"/>
        <end position="132"/>
    </location>
</feature>
<name>A0ABY9UZC7_9ACTN</name>
<feature type="compositionally biased region" description="Gly residues" evidence="4">
    <location>
        <begin position="371"/>
        <end position="412"/>
    </location>
</feature>
<evidence type="ECO:0000259" key="6">
    <source>
        <dbReference type="Pfam" id="PF07730"/>
    </source>
</evidence>
<feature type="region of interest" description="Disordered" evidence="4">
    <location>
        <begin position="371"/>
        <end position="433"/>
    </location>
</feature>
<keyword evidence="5" id="KW-0472">Membrane</keyword>
<protein>
    <submittedName>
        <fullName evidence="7">Histidine kinase</fullName>
    </submittedName>
</protein>
<evidence type="ECO:0000256" key="3">
    <source>
        <dbReference type="ARBA" id="ARBA00023012"/>
    </source>
</evidence>
<dbReference type="InterPro" id="IPR036890">
    <property type="entry name" value="HATPase_C_sf"/>
</dbReference>
<keyword evidence="5" id="KW-1133">Transmembrane helix</keyword>
<dbReference type="Gene3D" id="1.20.5.1930">
    <property type="match status" value="1"/>
</dbReference>
<dbReference type="RefSeq" id="WP_311036749.1">
    <property type="nucleotide sequence ID" value="NZ_CP117522.1"/>
</dbReference>
<evidence type="ECO:0000313" key="8">
    <source>
        <dbReference type="Proteomes" id="UP001305606"/>
    </source>
</evidence>
<dbReference type="Pfam" id="PF07730">
    <property type="entry name" value="HisKA_3"/>
    <property type="match status" value="1"/>
</dbReference>
<dbReference type="Gene3D" id="3.30.565.10">
    <property type="entry name" value="Histidine kinase-like ATPase, C-terminal domain"/>
    <property type="match status" value="1"/>
</dbReference>
<keyword evidence="8" id="KW-1185">Reference proteome</keyword>
<feature type="transmembrane region" description="Helical" evidence="5">
    <location>
        <begin position="164"/>
        <end position="187"/>
    </location>
</feature>
<organism evidence="7 8">
    <name type="scientific">Streptomyces luomodiensis</name>
    <dbReference type="NCBI Taxonomy" id="3026192"/>
    <lineage>
        <taxon>Bacteria</taxon>
        <taxon>Bacillati</taxon>
        <taxon>Actinomycetota</taxon>
        <taxon>Actinomycetes</taxon>
        <taxon>Kitasatosporales</taxon>
        <taxon>Streptomycetaceae</taxon>
        <taxon>Streptomyces</taxon>
    </lineage>
</organism>
<feature type="domain" description="Signal transduction histidine kinase subgroup 3 dimerisation and phosphoacceptor" evidence="6">
    <location>
        <begin position="207"/>
        <end position="274"/>
    </location>
</feature>
<keyword evidence="3" id="KW-0902">Two-component regulatory system</keyword>
<feature type="transmembrane region" description="Helical" evidence="5">
    <location>
        <begin position="80"/>
        <end position="100"/>
    </location>
</feature>
<dbReference type="PANTHER" id="PTHR24421:SF63">
    <property type="entry name" value="SENSOR HISTIDINE KINASE DESK"/>
    <property type="match status" value="1"/>
</dbReference>
<dbReference type="GO" id="GO:0016301">
    <property type="term" value="F:kinase activity"/>
    <property type="evidence" value="ECO:0007669"/>
    <property type="project" value="UniProtKB-KW"/>
</dbReference>
<feature type="transmembrane region" description="Helical" evidence="5">
    <location>
        <begin position="20"/>
        <end position="41"/>
    </location>
</feature>
<keyword evidence="1" id="KW-0808">Transferase</keyword>